<protein>
    <recommendedName>
        <fullName evidence="2">FAD dependent oxidoreductase domain-containing protein</fullName>
    </recommendedName>
</protein>
<dbReference type="GO" id="GO:0005886">
    <property type="term" value="C:plasma membrane"/>
    <property type="evidence" value="ECO:0007669"/>
    <property type="project" value="InterPro"/>
</dbReference>
<evidence type="ECO:0000259" key="2">
    <source>
        <dbReference type="Pfam" id="PF01266"/>
    </source>
</evidence>
<dbReference type="GO" id="GO:0055130">
    <property type="term" value="P:D-alanine catabolic process"/>
    <property type="evidence" value="ECO:0007669"/>
    <property type="project" value="TreeGrafter"/>
</dbReference>
<comment type="similarity">
    <text evidence="1">Belongs to the DadA oxidoreductase family.</text>
</comment>
<dbReference type="EMBL" id="UINC01059051">
    <property type="protein sequence ID" value="SVB82023.1"/>
    <property type="molecule type" value="Genomic_DNA"/>
</dbReference>
<accession>A0A382H5G4</accession>
<dbReference type="SUPFAM" id="SSF51905">
    <property type="entry name" value="FAD/NAD(P)-binding domain"/>
    <property type="match status" value="1"/>
</dbReference>
<gene>
    <name evidence="3" type="ORF">METZ01_LOCUS234877</name>
</gene>
<dbReference type="PANTHER" id="PTHR13847:SF280">
    <property type="entry name" value="D-AMINO ACID DEHYDROGENASE"/>
    <property type="match status" value="1"/>
</dbReference>
<dbReference type="GO" id="GO:0015079">
    <property type="term" value="F:potassium ion transmembrane transporter activity"/>
    <property type="evidence" value="ECO:0007669"/>
    <property type="project" value="InterPro"/>
</dbReference>
<name>A0A382H5G4_9ZZZZ</name>
<organism evidence="3">
    <name type="scientific">marine metagenome</name>
    <dbReference type="NCBI Taxonomy" id="408172"/>
    <lineage>
        <taxon>unclassified sequences</taxon>
        <taxon>metagenomes</taxon>
        <taxon>ecological metagenomes</taxon>
    </lineage>
</organism>
<dbReference type="Gene3D" id="3.50.50.60">
    <property type="entry name" value="FAD/NAD(P)-binding domain"/>
    <property type="match status" value="2"/>
</dbReference>
<dbReference type="InterPro" id="IPR006076">
    <property type="entry name" value="FAD-dep_OxRdtase"/>
</dbReference>
<dbReference type="Gene3D" id="3.30.9.10">
    <property type="entry name" value="D-Amino Acid Oxidase, subunit A, domain 2"/>
    <property type="match status" value="1"/>
</dbReference>
<dbReference type="GO" id="GO:0008718">
    <property type="term" value="F:D-amino-acid dehydrogenase activity"/>
    <property type="evidence" value="ECO:0007669"/>
    <property type="project" value="TreeGrafter"/>
</dbReference>
<dbReference type="PANTHER" id="PTHR13847">
    <property type="entry name" value="SARCOSINE DEHYDROGENASE-RELATED"/>
    <property type="match status" value="1"/>
</dbReference>
<proteinExistence type="inferred from homology"/>
<reference evidence="3" key="1">
    <citation type="submission" date="2018-05" db="EMBL/GenBank/DDBJ databases">
        <authorList>
            <person name="Lanie J.A."/>
            <person name="Ng W.-L."/>
            <person name="Kazmierczak K.M."/>
            <person name="Andrzejewski T.M."/>
            <person name="Davidsen T.M."/>
            <person name="Wayne K.J."/>
            <person name="Tettelin H."/>
            <person name="Glass J.I."/>
            <person name="Rusch D."/>
            <person name="Podicherti R."/>
            <person name="Tsui H.-C.T."/>
            <person name="Winkler M.E."/>
        </authorList>
    </citation>
    <scope>NUCLEOTIDE SEQUENCE</scope>
</reference>
<sequence length="297" mass="33849">MQILILGAGVIGVTTAYELLKAGHDVTILDRNPEPALETSYGNAGLIAPGHSYAWTTPKLPKNLFKSLYEKKRAFRFKFQWDLAMWRWGLQFIRHCTKKKMGENTRRKHRLSIYSQGHLHRLIDETRIQYHQNRNGLIYIFRSAQSFQDGQEKLSILQPVMENLQLLNRRELLKLEPALQNMETQISGGVYCSTDESGSCRDFTKKLTEICRNKGVNFHFDTTVTGIIKSGTKIEKVISDKGDFHADVYVLSLAAHSPTFAKMVGDYLPIYPVKGYSFTVPIINRDKVPTHGGIDED</sequence>
<dbReference type="InterPro" id="IPR036188">
    <property type="entry name" value="FAD/NAD-bd_sf"/>
</dbReference>
<dbReference type="PRINTS" id="PR00335">
    <property type="entry name" value="KUPTAKETRKA"/>
</dbReference>
<dbReference type="GO" id="GO:0005737">
    <property type="term" value="C:cytoplasm"/>
    <property type="evidence" value="ECO:0007669"/>
    <property type="project" value="TreeGrafter"/>
</dbReference>
<evidence type="ECO:0000256" key="1">
    <source>
        <dbReference type="ARBA" id="ARBA00009410"/>
    </source>
</evidence>
<feature type="domain" description="FAD dependent oxidoreductase" evidence="2">
    <location>
        <begin position="3"/>
        <end position="284"/>
    </location>
</feature>
<evidence type="ECO:0000313" key="3">
    <source>
        <dbReference type="EMBL" id="SVB82023.1"/>
    </source>
</evidence>
<dbReference type="InterPro" id="IPR006036">
    <property type="entry name" value="K_uptake_TrkA"/>
</dbReference>
<dbReference type="AlphaFoldDB" id="A0A382H5G4"/>
<dbReference type="Pfam" id="PF01266">
    <property type="entry name" value="DAO"/>
    <property type="match status" value="1"/>
</dbReference>
<feature type="non-terminal residue" evidence="3">
    <location>
        <position position="297"/>
    </location>
</feature>